<name>A0A6G9GVD5_9ACTN</name>
<dbReference type="Gene3D" id="3.40.50.720">
    <property type="entry name" value="NAD(P)-binding Rossmann-like Domain"/>
    <property type="match status" value="1"/>
</dbReference>
<sequence length="233" mass="25724">MKVIIFGATGMVGQGVLRECLLDPEVERVLLVSRTPTTERHGKIREIIPHDFHDFTPIEAELDGYDACFFTLGITSVGKSEADYRRVTYDITLAAARVLSARNPDLTFVYVSGTGTDNTERGRVMWARVKGATENALLALPFSAYMFHPGVVYSVHGEKSKTRWYRVVHTLTAPLSPLLLRLLPRLLVTTEQVGRAMLTVARQGWPERFLSNRDLITAAGLPRGVSGPGEGAL</sequence>
<dbReference type="SUPFAM" id="SSF51735">
    <property type="entry name" value="NAD(P)-binding Rossmann-fold domains"/>
    <property type="match status" value="1"/>
</dbReference>
<evidence type="ECO:0000256" key="1">
    <source>
        <dbReference type="ARBA" id="ARBA00004370"/>
    </source>
</evidence>
<evidence type="ECO:0000259" key="2">
    <source>
        <dbReference type="Pfam" id="PF01370"/>
    </source>
</evidence>
<evidence type="ECO:0000313" key="4">
    <source>
        <dbReference type="Proteomes" id="UP000501179"/>
    </source>
</evidence>
<dbReference type="PANTHER" id="PTHR14097">
    <property type="entry name" value="OXIDOREDUCTASE HTATIP2"/>
    <property type="match status" value="1"/>
</dbReference>
<dbReference type="RefSeq" id="WP_167025699.1">
    <property type="nucleotide sequence ID" value="NZ_CP050177.1"/>
</dbReference>
<protein>
    <submittedName>
        <fullName evidence="3">Epimerase</fullName>
    </submittedName>
</protein>
<dbReference type="AlphaFoldDB" id="A0A6G9GVD5"/>
<dbReference type="InterPro" id="IPR036291">
    <property type="entry name" value="NAD(P)-bd_dom_sf"/>
</dbReference>
<keyword evidence="4" id="KW-1185">Reference proteome</keyword>
<dbReference type="InterPro" id="IPR001509">
    <property type="entry name" value="Epimerase_deHydtase"/>
</dbReference>
<proteinExistence type="predicted"/>
<gene>
    <name evidence="3" type="ORF">HA039_07630</name>
</gene>
<dbReference type="PANTHER" id="PTHR14097:SF8">
    <property type="entry name" value="NAD(P)-BINDING DOMAIN-CONTAINING PROTEIN"/>
    <property type="match status" value="1"/>
</dbReference>
<organism evidence="3 4">
    <name type="scientific">Streptomyces liangshanensis</name>
    <dbReference type="NCBI Taxonomy" id="2717324"/>
    <lineage>
        <taxon>Bacteria</taxon>
        <taxon>Bacillati</taxon>
        <taxon>Actinomycetota</taxon>
        <taxon>Actinomycetes</taxon>
        <taxon>Kitasatosporales</taxon>
        <taxon>Streptomycetaceae</taxon>
        <taxon>Streptomyces</taxon>
    </lineage>
</organism>
<dbReference type="GO" id="GO:0016020">
    <property type="term" value="C:membrane"/>
    <property type="evidence" value="ECO:0007669"/>
    <property type="project" value="UniProtKB-SubCell"/>
</dbReference>
<dbReference type="KEGG" id="slia:HA039_07630"/>
<dbReference type="Proteomes" id="UP000501179">
    <property type="component" value="Chromosome"/>
</dbReference>
<feature type="domain" description="NAD-dependent epimerase/dehydratase" evidence="2">
    <location>
        <begin position="3"/>
        <end position="112"/>
    </location>
</feature>
<dbReference type="Pfam" id="PF01370">
    <property type="entry name" value="Epimerase"/>
    <property type="match status" value="1"/>
</dbReference>
<comment type="subcellular location">
    <subcellularLocation>
        <location evidence="1">Membrane</location>
    </subcellularLocation>
</comment>
<evidence type="ECO:0000313" key="3">
    <source>
        <dbReference type="EMBL" id="QIQ02185.1"/>
    </source>
</evidence>
<dbReference type="EMBL" id="CP050177">
    <property type="protein sequence ID" value="QIQ02185.1"/>
    <property type="molecule type" value="Genomic_DNA"/>
</dbReference>
<reference evidence="3 4" key="1">
    <citation type="submission" date="2020-03" db="EMBL/GenBank/DDBJ databases">
        <title>A novel species.</title>
        <authorList>
            <person name="Gao J."/>
        </authorList>
    </citation>
    <scope>NUCLEOTIDE SEQUENCE [LARGE SCALE GENOMIC DNA]</scope>
    <source>
        <strain evidence="3 4">QMT-12</strain>
    </source>
</reference>
<accession>A0A6G9GVD5</accession>